<protein>
    <submittedName>
        <fullName evidence="1">Uncharacterized protein</fullName>
    </submittedName>
</protein>
<proteinExistence type="predicted"/>
<dbReference type="Proteomes" id="UP001150603">
    <property type="component" value="Unassembled WGS sequence"/>
</dbReference>
<reference evidence="1" key="1">
    <citation type="submission" date="2022-07" db="EMBL/GenBank/DDBJ databases">
        <title>Phylogenomic reconstructions and comparative analyses of Kickxellomycotina fungi.</title>
        <authorList>
            <person name="Reynolds N.K."/>
            <person name="Stajich J.E."/>
            <person name="Barry K."/>
            <person name="Grigoriev I.V."/>
            <person name="Crous P."/>
            <person name="Smith M.E."/>
        </authorList>
    </citation>
    <scope>NUCLEOTIDE SEQUENCE</scope>
    <source>
        <strain evidence="1">NRRL 5244</strain>
    </source>
</reference>
<dbReference type="EMBL" id="JANBPW010004193">
    <property type="protein sequence ID" value="KAJ1935584.1"/>
    <property type="molecule type" value="Genomic_DNA"/>
</dbReference>
<name>A0ACC1J312_9FUNG</name>
<evidence type="ECO:0000313" key="1">
    <source>
        <dbReference type="EMBL" id="KAJ1935584.1"/>
    </source>
</evidence>
<sequence length="282" mass="31011">MTAIPPSQTLYIRNLNDKVQKPVLKETLYSLCVSYGRILDIVALKTTKMRGQAFVVFSDIAAATTAMRHLNGRAFFGRPLNIEYALSKSDVVAQADGTYRYGEKREHMSAEQRKRLLGIGETVDGVKRRASEDADVPEAKRRAVKGDGDEKEEDQESDGEQDMNDGDSDDDSDIGPMPPPPPQTAGDNDGAADPDVGPQVEDAEETPAPTLFVSNLPHYFSAPMLSGLFQSFAGFRQVRLVEGKKGFAFVDYESAQDAAAARDVLDGFKVEPYRVMHIKFAR</sequence>
<evidence type="ECO:0000313" key="2">
    <source>
        <dbReference type="Proteomes" id="UP001150603"/>
    </source>
</evidence>
<gene>
    <name evidence="1" type="ORF">FBU59_005339</name>
</gene>
<comment type="caution">
    <text evidence="1">The sequence shown here is derived from an EMBL/GenBank/DDBJ whole genome shotgun (WGS) entry which is preliminary data.</text>
</comment>
<keyword evidence="2" id="KW-1185">Reference proteome</keyword>
<accession>A0ACC1J312</accession>
<organism evidence="1 2">
    <name type="scientific">Linderina macrospora</name>
    <dbReference type="NCBI Taxonomy" id="4868"/>
    <lineage>
        <taxon>Eukaryota</taxon>
        <taxon>Fungi</taxon>
        <taxon>Fungi incertae sedis</taxon>
        <taxon>Zoopagomycota</taxon>
        <taxon>Kickxellomycotina</taxon>
        <taxon>Kickxellomycetes</taxon>
        <taxon>Kickxellales</taxon>
        <taxon>Kickxellaceae</taxon>
        <taxon>Linderina</taxon>
    </lineage>
</organism>